<evidence type="ECO:0000256" key="10">
    <source>
        <dbReference type="ARBA" id="ARBA00063837"/>
    </source>
</evidence>
<dbReference type="PROSITE" id="PS50893">
    <property type="entry name" value="ABC_TRANSPORTER_2"/>
    <property type="match status" value="1"/>
</dbReference>
<proteinExistence type="inferred from homology"/>
<evidence type="ECO:0000256" key="3">
    <source>
        <dbReference type="ARBA" id="ARBA00022475"/>
    </source>
</evidence>
<dbReference type="SUPFAM" id="SSF52540">
    <property type="entry name" value="P-loop containing nucleoside triphosphate hydrolases"/>
    <property type="match status" value="1"/>
</dbReference>
<evidence type="ECO:0000313" key="14">
    <source>
        <dbReference type="Proteomes" id="UP000595895"/>
    </source>
</evidence>
<dbReference type="KEGG" id="awe:JG540_03590"/>
<dbReference type="GO" id="GO:0051301">
    <property type="term" value="P:cell division"/>
    <property type="evidence" value="ECO:0007669"/>
    <property type="project" value="UniProtKB-UniRule"/>
</dbReference>
<keyword evidence="8 11" id="KW-0131">Cell cycle</keyword>
<evidence type="ECO:0000256" key="6">
    <source>
        <dbReference type="ARBA" id="ARBA00022840"/>
    </source>
</evidence>
<keyword evidence="14" id="KW-1185">Reference proteome</keyword>
<evidence type="ECO:0000256" key="9">
    <source>
        <dbReference type="ARBA" id="ARBA00054718"/>
    </source>
</evidence>
<comment type="similarity">
    <text evidence="1 11">Belongs to the ABC transporter superfamily.</text>
</comment>
<keyword evidence="7 11" id="KW-0472">Membrane</keyword>
<evidence type="ECO:0000256" key="11">
    <source>
        <dbReference type="RuleBase" id="RU365094"/>
    </source>
</evidence>
<evidence type="ECO:0000256" key="2">
    <source>
        <dbReference type="ARBA" id="ARBA00020019"/>
    </source>
</evidence>
<dbReference type="FunFam" id="3.40.50.300:FF:000056">
    <property type="entry name" value="Cell division ATP-binding protein FtsE"/>
    <property type="match status" value="1"/>
</dbReference>
<comment type="function">
    <text evidence="9">Part of the ABC transporter FtsEX involved in cellular division. Has ATPase activity.</text>
</comment>
<dbReference type="PANTHER" id="PTHR24220">
    <property type="entry name" value="IMPORT ATP-BINDING PROTEIN"/>
    <property type="match status" value="1"/>
</dbReference>
<dbReference type="PANTHER" id="PTHR24220:SF470">
    <property type="entry name" value="CELL DIVISION ATP-BINDING PROTEIN FTSE"/>
    <property type="match status" value="1"/>
</dbReference>
<accession>A0A7T7MAJ2</accession>
<dbReference type="SMART" id="SM00382">
    <property type="entry name" value="AAA"/>
    <property type="match status" value="1"/>
</dbReference>
<dbReference type="InterPro" id="IPR027417">
    <property type="entry name" value="P-loop_NTPase"/>
</dbReference>
<keyword evidence="4 11" id="KW-0132">Cell division</keyword>
<dbReference type="Pfam" id="PF00005">
    <property type="entry name" value="ABC_tran"/>
    <property type="match status" value="1"/>
</dbReference>
<evidence type="ECO:0000256" key="5">
    <source>
        <dbReference type="ARBA" id="ARBA00022741"/>
    </source>
</evidence>
<feature type="domain" description="ABC transporter" evidence="12">
    <location>
        <begin position="2"/>
        <end position="229"/>
    </location>
</feature>
<gene>
    <name evidence="11 13" type="primary">ftsE</name>
    <name evidence="13" type="ORF">JG540_03590</name>
</gene>
<evidence type="ECO:0000259" key="12">
    <source>
        <dbReference type="PROSITE" id="PS50893"/>
    </source>
</evidence>
<evidence type="ECO:0000256" key="1">
    <source>
        <dbReference type="ARBA" id="ARBA00005417"/>
    </source>
</evidence>
<dbReference type="GO" id="GO:0022857">
    <property type="term" value="F:transmembrane transporter activity"/>
    <property type="evidence" value="ECO:0007669"/>
    <property type="project" value="TreeGrafter"/>
</dbReference>
<dbReference type="InterPro" id="IPR003439">
    <property type="entry name" value="ABC_transporter-like_ATP-bd"/>
</dbReference>
<comment type="subcellular location">
    <subcellularLocation>
        <location evidence="11">Cell membrane</location>
        <topology evidence="11">Peripheral membrane protein</topology>
        <orientation evidence="11">Cytoplasmic side</orientation>
    </subcellularLocation>
</comment>
<evidence type="ECO:0000313" key="13">
    <source>
        <dbReference type="EMBL" id="QQM67953.1"/>
    </source>
</evidence>
<name>A0A7T7MAJ2_9ACTO</name>
<dbReference type="InterPro" id="IPR015854">
    <property type="entry name" value="ABC_transpr_LolD-like"/>
</dbReference>
<dbReference type="GO" id="GO:0005886">
    <property type="term" value="C:plasma membrane"/>
    <property type="evidence" value="ECO:0007669"/>
    <property type="project" value="UniProtKB-SubCell"/>
</dbReference>
<keyword evidence="5 11" id="KW-0547">Nucleotide-binding</keyword>
<evidence type="ECO:0000256" key="7">
    <source>
        <dbReference type="ARBA" id="ARBA00023136"/>
    </source>
</evidence>
<dbReference type="GO" id="GO:0016887">
    <property type="term" value="F:ATP hydrolysis activity"/>
    <property type="evidence" value="ECO:0007669"/>
    <property type="project" value="InterPro"/>
</dbReference>
<dbReference type="AlphaFoldDB" id="A0A7T7MAJ2"/>
<dbReference type="PROSITE" id="PS00211">
    <property type="entry name" value="ABC_TRANSPORTER_1"/>
    <property type="match status" value="1"/>
</dbReference>
<dbReference type="Proteomes" id="UP000595895">
    <property type="component" value="Chromosome"/>
</dbReference>
<dbReference type="NCBIfam" id="TIGR02673">
    <property type="entry name" value="FtsE"/>
    <property type="match status" value="1"/>
</dbReference>
<sequence>MIRFDHVSKVYKRGARPALDDVSLEVGRGEFVFLVGASGSGKSTFLNLVLRTERPTSGTVHVLGRDLSQVSSWRVPQLRREIGFVFQNFELLENKTVEENVALVPEVIGKSRHFISTAVPEALDLVGLGGKERRFPHELSGGEQQRVGIARAMVNRPKILMADEPTGNLDPATSVGIMRVLDRINRQGTTVVMATHDVEIVDQMRKRVIELRLGEVVRDQQHGVFGSHL</sequence>
<keyword evidence="6 11" id="KW-0067">ATP-binding</keyword>
<dbReference type="InterPro" id="IPR003593">
    <property type="entry name" value="AAA+_ATPase"/>
</dbReference>
<evidence type="ECO:0000256" key="8">
    <source>
        <dbReference type="ARBA" id="ARBA00023306"/>
    </source>
</evidence>
<keyword evidence="3 11" id="KW-1003">Cell membrane</keyword>
<protein>
    <recommendedName>
        <fullName evidence="2 11">Cell division ATP-binding protein FtsE</fullName>
    </recommendedName>
</protein>
<dbReference type="InterPro" id="IPR005286">
    <property type="entry name" value="Cell_div_FtsE"/>
</dbReference>
<evidence type="ECO:0000256" key="4">
    <source>
        <dbReference type="ARBA" id="ARBA00022618"/>
    </source>
</evidence>
<dbReference type="RefSeq" id="WP_200277317.1">
    <property type="nucleotide sequence ID" value="NZ_CP066802.1"/>
</dbReference>
<dbReference type="InterPro" id="IPR017871">
    <property type="entry name" value="ABC_transporter-like_CS"/>
</dbReference>
<reference evidence="13 14" key="1">
    <citation type="submission" date="2020-12" db="EMBL/GenBank/DDBJ databases">
        <authorList>
            <person name="Zhou J."/>
        </authorList>
    </citation>
    <scope>NUCLEOTIDE SEQUENCE [LARGE SCALE GENOMIC DNA]</scope>
    <source>
        <strain evidence="13 14">CCUG 61299</strain>
    </source>
</reference>
<dbReference type="Gene3D" id="3.40.50.300">
    <property type="entry name" value="P-loop containing nucleotide triphosphate hydrolases"/>
    <property type="match status" value="1"/>
</dbReference>
<organism evidence="13 14">
    <name type="scientific">Actinomyces weissii</name>
    <dbReference type="NCBI Taxonomy" id="675090"/>
    <lineage>
        <taxon>Bacteria</taxon>
        <taxon>Bacillati</taxon>
        <taxon>Actinomycetota</taxon>
        <taxon>Actinomycetes</taxon>
        <taxon>Actinomycetales</taxon>
        <taxon>Actinomycetaceae</taxon>
        <taxon>Actinomyces</taxon>
    </lineage>
</organism>
<comment type="subunit">
    <text evidence="10 11">Homodimer. Forms a membrane-associated complex with FtsX.</text>
</comment>
<dbReference type="EMBL" id="CP066802">
    <property type="protein sequence ID" value="QQM67953.1"/>
    <property type="molecule type" value="Genomic_DNA"/>
</dbReference>
<dbReference type="GO" id="GO:0005524">
    <property type="term" value="F:ATP binding"/>
    <property type="evidence" value="ECO:0007669"/>
    <property type="project" value="UniProtKB-UniRule"/>
</dbReference>